<dbReference type="SUPFAM" id="SSF53383">
    <property type="entry name" value="PLP-dependent transferases"/>
    <property type="match status" value="1"/>
</dbReference>
<comment type="caution">
    <text evidence="5">The sequence shown here is derived from an EMBL/GenBank/DDBJ whole genome shotgun (WGS) entry which is preliminary data.</text>
</comment>
<dbReference type="PANTHER" id="PTHR13693:SF100">
    <property type="entry name" value="8-AMINO-7-OXONONANOATE SYNTHASE"/>
    <property type="match status" value="1"/>
</dbReference>
<dbReference type="Gene3D" id="3.90.1150.10">
    <property type="entry name" value="Aspartate Aminotransferase, domain 1"/>
    <property type="match status" value="1"/>
</dbReference>
<keyword evidence="5" id="KW-0012">Acyltransferase</keyword>
<dbReference type="EMBL" id="JBCLPP010000026">
    <property type="protein sequence ID" value="MEY8245881.1"/>
    <property type="molecule type" value="Genomic_DNA"/>
</dbReference>
<feature type="domain" description="Aminotransferase class I/classII large" evidence="4">
    <location>
        <begin position="28"/>
        <end position="362"/>
    </location>
</feature>
<evidence type="ECO:0000313" key="5">
    <source>
        <dbReference type="EMBL" id="MEY8245881.1"/>
    </source>
</evidence>
<proteinExistence type="predicted"/>
<evidence type="ECO:0000259" key="4">
    <source>
        <dbReference type="Pfam" id="PF00155"/>
    </source>
</evidence>
<reference evidence="5 6" key="1">
    <citation type="submission" date="2024-03" db="EMBL/GenBank/DDBJ databases">
        <title>Mouse gut bacterial collection (mGBC) of GemPharmatech.</title>
        <authorList>
            <person name="He Y."/>
            <person name="Dong L."/>
            <person name="Wu D."/>
            <person name="Gao X."/>
            <person name="Lin Z."/>
        </authorList>
    </citation>
    <scope>NUCLEOTIDE SEQUENCE [LARGE SCALE GENOMIC DNA]</scope>
    <source>
        <strain evidence="5 6">54-13</strain>
    </source>
</reference>
<organism evidence="5 6">
    <name type="scientific">Heminiphilus faecis</name>
    <dbReference type="NCBI Taxonomy" id="2601703"/>
    <lineage>
        <taxon>Bacteria</taxon>
        <taxon>Pseudomonadati</taxon>
        <taxon>Bacteroidota</taxon>
        <taxon>Bacteroidia</taxon>
        <taxon>Bacteroidales</taxon>
        <taxon>Muribaculaceae</taxon>
        <taxon>Heminiphilus</taxon>
    </lineage>
</organism>
<dbReference type="Pfam" id="PF00155">
    <property type="entry name" value="Aminotran_1_2"/>
    <property type="match status" value="1"/>
</dbReference>
<dbReference type="PANTHER" id="PTHR13693">
    <property type="entry name" value="CLASS II AMINOTRANSFERASE/8-AMINO-7-OXONONANOATE SYNTHASE"/>
    <property type="match status" value="1"/>
</dbReference>
<keyword evidence="3" id="KW-0663">Pyridoxal phosphate</keyword>
<evidence type="ECO:0000256" key="3">
    <source>
        <dbReference type="ARBA" id="ARBA00022898"/>
    </source>
</evidence>
<dbReference type="RefSeq" id="WP_121699273.1">
    <property type="nucleotide sequence ID" value="NZ_JBCLPP010000026.1"/>
</dbReference>
<dbReference type="EC" id="2.3.1.47" evidence="5"/>
<evidence type="ECO:0000313" key="6">
    <source>
        <dbReference type="Proteomes" id="UP001565200"/>
    </source>
</evidence>
<protein>
    <submittedName>
        <fullName evidence="5">8-amino-7-oxononanoate synthase</fullName>
        <ecNumber evidence="5">2.3.1.47</ecNumber>
    </submittedName>
</protein>
<dbReference type="InterPro" id="IPR015424">
    <property type="entry name" value="PyrdxlP-dep_Trfase"/>
</dbReference>
<dbReference type="InterPro" id="IPR015422">
    <property type="entry name" value="PyrdxlP-dep_Trfase_small"/>
</dbReference>
<accession>A0ABV4CYJ1</accession>
<comment type="cofactor">
    <cofactor evidence="1">
        <name>pyridoxal 5'-phosphate</name>
        <dbReference type="ChEBI" id="CHEBI:597326"/>
    </cofactor>
</comment>
<evidence type="ECO:0000256" key="1">
    <source>
        <dbReference type="ARBA" id="ARBA00001933"/>
    </source>
</evidence>
<dbReference type="InterPro" id="IPR050087">
    <property type="entry name" value="AON_synthase_class-II"/>
</dbReference>
<keyword evidence="2 5" id="KW-0808">Transferase</keyword>
<keyword evidence="6" id="KW-1185">Reference proteome</keyword>
<dbReference type="InterPro" id="IPR004839">
    <property type="entry name" value="Aminotransferase_I/II_large"/>
</dbReference>
<dbReference type="Gene3D" id="3.40.640.10">
    <property type="entry name" value="Type I PLP-dependent aspartate aminotransferase-like (Major domain)"/>
    <property type="match status" value="1"/>
</dbReference>
<dbReference type="GO" id="GO:0008710">
    <property type="term" value="F:8-amino-7-oxononanoate synthase activity"/>
    <property type="evidence" value="ECO:0007669"/>
    <property type="project" value="UniProtKB-EC"/>
</dbReference>
<dbReference type="InterPro" id="IPR015421">
    <property type="entry name" value="PyrdxlP-dep_Trfase_major"/>
</dbReference>
<evidence type="ECO:0000256" key="2">
    <source>
        <dbReference type="ARBA" id="ARBA00022679"/>
    </source>
</evidence>
<gene>
    <name evidence="5" type="ORF">AAK873_09675</name>
</gene>
<dbReference type="Proteomes" id="UP001565200">
    <property type="component" value="Unassembled WGS sequence"/>
</dbReference>
<sequence length="369" mass="40624">MTYYSDILKDIQKQGNFRTIPKGGSTGYVDFSTNDYMGLGEREDLRSDFFSDEHNRLIPLTSSASRLLASRQDEHFRLEEMMSQLYRRDILLFNSGYHANTGIISAIAGQGTFIIADKLSHASIIDGIILSRAPFTRFRHNDYNHLESIIKQNIDRYERLLVITESIFSMDGDSCDIAVLAALKQKYPSVQLYVDEAHAFGVCGPQGLGLAKASPYYEAVDIIVGTFGKAAASCGAFTAVSPVIKSFLINKSRSFIFSTALPPLNSAWTRFIVNKLISMDAERAKVYRLSCRLAEALGSTQQHSHIAPLITGDAVKAVKLSEKLLSSGYKALPIRTPTVPAGTERLRFSISAAMNDSDITGLKKALSAL</sequence>
<name>A0ABV4CYJ1_9BACT</name>